<dbReference type="Pfam" id="PF20135">
    <property type="entry name" value="DUF6525"/>
    <property type="match status" value="1"/>
</dbReference>
<organism evidence="1 2">
    <name type="scientific">Methylocapsa polymorpha</name>
    <dbReference type="NCBI Taxonomy" id="3080828"/>
    <lineage>
        <taxon>Bacteria</taxon>
        <taxon>Pseudomonadati</taxon>
        <taxon>Pseudomonadota</taxon>
        <taxon>Alphaproteobacteria</taxon>
        <taxon>Hyphomicrobiales</taxon>
        <taxon>Beijerinckiaceae</taxon>
        <taxon>Methylocapsa</taxon>
    </lineage>
</organism>
<name>A0ABZ0HRQ9_9HYPH</name>
<protein>
    <submittedName>
        <fullName evidence="1">DUF6525 family protein</fullName>
    </submittedName>
</protein>
<dbReference type="RefSeq" id="WP_407338904.1">
    <property type="nucleotide sequence ID" value="NZ_CP136862.1"/>
</dbReference>
<gene>
    <name evidence="1" type="ORF">RZS28_16960</name>
</gene>
<keyword evidence="2" id="KW-1185">Reference proteome</keyword>
<evidence type="ECO:0000313" key="1">
    <source>
        <dbReference type="EMBL" id="WOJ89462.1"/>
    </source>
</evidence>
<dbReference type="InterPro" id="IPR045386">
    <property type="entry name" value="DUF6525"/>
</dbReference>
<sequence>MRNLKKQLDCYDSLPPSLRKTLANAAFDWDATLVLGALELGAAIEGVIARILEDEQRRLPIDAYVMYGPDHPRAARNVQANWLRYYHYPAKTGYWWRR</sequence>
<proteinExistence type="predicted"/>
<reference evidence="1 2" key="1">
    <citation type="submission" date="2023-10" db="EMBL/GenBank/DDBJ databases">
        <title>Novel methanotroph of the genus Methylocapsa from a subarctic wetland.</title>
        <authorList>
            <person name="Belova S.E."/>
            <person name="Oshkin I.Y."/>
            <person name="Miroshnikov K."/>
            <person name="Dedysh S.N."/>
        </authorList>
    </citation>
    <scope>NUCLEOTIDE SEQUENCE [LARGE SCALE GENOMIC DNA]</scope>
    <source>
        <strain evidence="1 2">RX1</strain>
    </source>
</reference>
<accession>A0ABZ0HRQ9</accession>
<dbReference type="Proteomes" id="UP001626536">
    <property type="component" value="Chromosome"/>
</dbReference>
<dbReference type="EMBL" id="CP136862">
    <property type="protein sequence ID" value="WOJ89462.1"/>
    <property type="molecule type" value="Genomic_DNA"/>
</dbReference>
<evidence type="ECO:0000313" key="2">
    <source>
        <dbReference type="Proteomes" id="UP001626536"/>
    </source>
</evidence>